<reference evidence="2 3" key="1">
    <citation type="submission" date="2024-08" db="EMBL/GenBank/DDBJ databases">
        <title>Draft Genome Sequence of Legionella lytica strain DSB2004, Isolated From a Fire Sprinkler System.</title>
        <authorList>
            <person name="Everhart A.D."/>
            <person name="Kidane D.T."/>
            <person name="Farone A.L."/>
            <person name="Farone M.B."/>
        </authorList>
    </citation>
    <scope>NUCLEOTIDE SEQUENCE [LARGE SCALE GENOMIC DNA]</scope>
    <source>
        <strain evidence="2 3">DSB2004</strain>
    </source>
</reference>
<accession>A0ABW8D352</accession>
<feature type="chain" id="PRO_5046716839" description="Secreted protein" evidence="1">
    <location>
        <begin position="23"/>
        <end position="112"/>
    </location>
</feature>
<proteinExistence type="predicted"/>
<name>A0ABW8D352_9GAMM</name>
<keyword evidence="1" id="KW-0732">Signal</keyword>
<evidence type="ECO:0000256" key="1">
    <source>
        <dbReference type="SAM" id="SignalP"/>
    </source>
</evidence>
<keyword evidence="3" id="KW-1185">Reference proteome</keyword>
<dbReference type="RefSeq" id="WP_400185658.1">
    <property type="nucleotide sequence ID" value="NZ_JBGORX010000001.1"/>
</dbReference>
<evidence type="ECO:0000313" key="3">
    <source>
        <dbReference type="Proteomes" id="UP001615550"/>
    </source>
</evidence>
<evidence type="ECO:0008006" key="4">
    <source>
        <dbReference type="Google" id="ProtNLM"/>
    </source>
</evidence>
<organism evidence="2 3">
    <name type="scientific">Legionella lytica</name>
    <dbReference type="NCBI Taxonomy" id="96232"/>
    <lineage>
        <taxon>Bacteria</taxon>
        <taxon>Pseudomonadati</taxon>
        <taxon>Pseudomonadota</taxon>
        <taxon>Gammaproteobacteria</taxon>
        <taxon>Legionellales</taxon>
        <taxon>Legionellaceae</taxon>
        <taxon>Legionella</taxon>
    </lineage>
</organism>
<dbReference type="Proteomes" id="UP001615550">
    <property type="component" value="Unassembled WGS sequence"/>
</dbReference>
<protein>
    <recommendedName>
        <fullName evidence="4">Secreted protein</fullName>
    </recommendedName>
</protein>
<sequence length="112" mass="12445">MSVKKWALSLALGFATLSSAFAGTEDWQGTFTVQDSQGEQRQVIHTPQRVQFMFFSVSKCMHFRKGSKINGVEFTQDVDLCTSFDIPGFMLEVQKLGTIVNKEVVVGSTYPA</sequence>
<evidence type="ECO:0000313" key="2">
    <source>
        <dbReference type="EMBL" id="MFJ1267124.1"/>
    </source>
</evidence>
<comment type="caution">
    <text evidence="2">The sequence shown here is derived from an EMBL/GenBank/DDBJ whole genome shotgun (WGS) entry which is preliminary data.</text>
</comment>
<gene>
    <name evidence="2" type="ORF">ACD661_00975</name>
</gene>
<dbReference type="EMBL" id="JBGORX010000001">
    <property type="protein sequence ID" value="MFJ1267124.1"/>
    <property type="molecule type" value="Genomic_DNA"/>
</dbReference>
<feature type="signal peptide" evidence="1">
    <location>
        <begin position="1"/>
        <end position="22"/>
    </location>
</feature>